<sequence length="276" mass="30869">MRENTENTELRLLGPLELRRSGVVISLGGEKQQILLAYLCLNANRQVSITGLVEAIWGESPPLSAKKNVQLYVSRLRRLIAGTKEVRLVTAADGYLISITPDQLDVERCQRLLQRARLCLQRCASEQACALFGEALQLWRGRPLSGLSQTSVMQAEIARLEQLRLALLTDYYEAELAVGRYAGAIPDLVRLVALHPHQERLRGHLMMALWRSGQRETALATYRQVYRLMADELGIEPSRPLQLLHQAVLADDIEAGSNSYSQWISSPERGDIVSDG</sequence>
<dbReference type="SUPFAM" id="SSF48452">
    <property type="entry name" value="TPR-like"/>
    <property type="match status" value="1"/>
</dbReference>
<feature type="domain" description="OmpR/PhoB-type" evidence="6">
    <location>
        <begin position="22"/>
        <end position="97"/>
    </location>
</feature>
<dbReference type="CDD" id="cd15831">
    <property type="entry name" value="BTAD"/>
    <property type="match status" value="1"/>
</dbReference>
<evidence type="ECO:0000256" key="2">
    <source>
        <dbReference type="ARBA" id="ARBA00023012"/>
    </source>
</evidence>
<dbReference type="Pfam" id="PF00486">
    <property type="entry name" value="Trans_reg_C"/>
    <property type="match status" value="1"/>
</dbReference>
<keyword evidence="9" id="KW-1185">Reference proteome</keyword>
<dbReference type="Gene3D" id="1.10.10.10">
    <property type="entry name" value="Winged helix-like DNA-binding domain superfamily/Winged helix DNA-binding domain"/>
    <property type="match status" value="1"/>
</dbReference>
<dbReference type="EMBL" id="JARJBC010000007">
    <property type="protein sequence ID" value="MDF3290314.1"/>
    <property type="molecule type" value="Genomic_DNA"/>
</dbReference>
<reference evidence="8 9" key="1">
    <citation type="submission" date="2023-03" db="EMBL/GenBank/DDBJ databases">
        <title>Draft genome sequence of Streptomyces sp. RB6PN23 isolated from peat swamp forest in Thailand.</title>
        <authorList>
            <person name="Klaysubun C."/>
            <person name="Duangmal K."/>
        </authorList>
    </citation>
    <scope>NUCLEOTIDE SEQUENCE [LARGE SCALE GENOMIC DNA]</scope>
    <source>
        <strain evidence="8 9">RB6PN23</strain>
    </source>
</reference>
<keyword evidence="4" id="KW-0238">DNA-binding</keyword>
<evidence type="ECO:0000313" key="8">
    <source>
        <dbReference type="EMBL" id="MDF3290314.1"/>
    </source>
</evidence>
<keyword evidence="3" id="KW-0805">Transcription regulation</keyword>
<dbReference type="Pfam" id="PF03704">
    <property type="entry name" value="BTAD"/>
    <property type="match status" value="1"/>
</dbReference>
<accession>A0ABT5ZKF5</accession>
<evidence type="ECO:0000259" key="6">
    <source>
        <dbReference type="SMART" id="SM00862"/>
    </source>
</evidence>
<name>A0ABT5ZKF5_9ACTN</name>
<dbReference type="InterPro" id="IPR036388">
    <property type="entry name" value="WH-like_DNA-bd_sf"/>
</dbReference>
<evidence type="ECO:0000256" key="3">
    <source>
        <dbReference type="ARBA" id="ARBA00023015"/>
    </source>
</evidence>
<evidence type="ECO:0000259" key="7">
    <source>
        <dbReference type="SMART" id="SM01043"/>
    </source>
</evidence>
<dbReference type="SMART" id="SM00862">
    <property type="entry name" value="Trans_reg_C"/>
    <property type="match status" value="1"/>
</dbReference>
<dbReference type="InterPro" id="IPR016032">
    <property type="entry name" value="Sig_transdc_resp-reg_C-effctor"/>
</dbReference>
<proteinExistence type="inferred from homology"/>
<dbReference type="PANTHER" id="PTHR35807:SF1">
    <property type="entry name" value="TRANSCRIPTIONAL REGULATOR REDD"/>
    <property type="match status" value="1"/>
</dbReference>
<evidence type="ECO:0000256" key="4">
    <source>
        <dbReference type="ARBA" id="ARBA00023125"/>
    </source>
</evidence>
<evidence type="ECO:0000256" key="5">
    <source>
        <dbReference type="ARBA" id="ARBA00023163"/>
    </source>
</evidence>
<dbReference type="InterPro" id="IPR001867">
    <property type="entry name" value="OmpR/PhoB-type_DNA-bd"/>
</dbReference>
<dbReference type="RefSeq" id="WP_276093750.1">
    <property type="nucleotide sequence ID" value="NZ_JARJBC010000007.1"/>
</dbReference>
<protein>
    <submittedName>
        <fullName evidence="8">AfsR/SARP family transcriptional regulator</fullName>
    </submittedName>
</protein>
<dbReference type="InterPro" id="IPR011990">
    <property type="entry name" value="TPR-like_helical_dom_sf"/>
</dbReference>
<feature type="domain" description="Bacterial transcriptional activator" evidence="7">
    <location>
        <begin position="104"/>
        <end position="249"/>
    </location>
</feature>
<comment type="caution">
    <text evidence="8">The sequence shown here is derived from an EMBL/GenBank/DDBJ whole genome shotgun (WGS) entry which is preliminary data.</text>
</comment>
<dbReference type="InterPro" id="IPR051677">
    <property type="entry name" value="AfsR-DnrI-RedD_regulator"/>
</dbReference>
<evidence type="ECO:0000256" key="1">
    <source>
        <dbReference type="ARBA" id="ARBA00005820"/>
    </source>
</evidence>
<evidence type="ECO:0000313" key="9">
    <source>
        <dbReference type="Proteomes" id="UP001216579"/>
    </source>
</evidence>
<dbReference type="SMART" id="SM01043">
    <property type="entry name" value="BTAD"/>
    <property type="match status" value="1"/>
</dbReference>
<dbReference type="SUPFAM" id="SSF46894">
    <property type="entry name" value="C-terminal effector domain of the bipartite response regulators"/>
    <property type="match status" value="1"/>
</dbReference>
<organism evidence="8 9">
    <name type="scientific">Streptomyces silvisoli</name>
    <dbReference type="NCBI Taxonomy" id="3034235"/>
    <lineage>
        <taxon>Bacteria</taxon>
        <taxon>Bacillati</taxon>
        <taxon>Actinomycetota</taxon>
        <taxon>Actinomycetes</taxon>
        <taxon>Kitasatosporales</taxon>
        <taxon>Streptomycetaceae</taxon>
        <taxon>Streptomyces</taxon>
    </lineage>
</organism>
<keyword evidence="2" id="KW-0902">Two-component regulatory system</keyword>
<gene>
    <name evidence="8" type="ORF">P3G67_13875</name>
</gene>
<comment type="similarity">
    <text evidence="1">Belongs to the AfsR/DnrI/RedD regulatory family.</text>
</comment>
<dbReference type="Proteomes" id="UP001216579">
    <property type="component" value="Unassembled WGS sequence"/>
</dbReference>
<dbReference type="Gene3D" id="1.25.40.10">
    <property type="entry name" value="Tetratricopeptide repeat domain"/>
    <property type="match status" value="1"/>
</dbReference>
<dbReference type="InterPro" id="IPR005158">
    <property type="entry name" value="BTAD"/>
</dbReference>
<keyword evidence="5" id="KW-0804">Transcription</keyword>
<dbReference type="PANTHER" id="PTHR35807">
    <property type="entry name" value="TRANSCRIPTIONAL REGULATOR REDD-RELATED"/>
    <property type="match status" value="1"/>
</dbReference>